<dbReference type="STRING" id="262004.SAMN04489796_10845"/>
<dbReference type="InterPro" id="IPR011990">
    <property type="entry name" value="TPR-like_helical_dom_sf"/>
</dbReference>
<protein>
    <recommendedName>
        <fullName evidence="3">Tetratricopeptide repeat-containing protein</fullName>
    </recommendedName>
</protein>
<evidence type="ECO:0000313" key="2">
    <source>
        <dbReference type="Proteomes" id="UP000199492"/>
    </source>
</evidence>
<keyword evidence="2" id="KW-1185">Reference proteome</keyword>
<dbReference type="RefSeq" id="WP_092469758.1">
    <property type="nucleotide sequence ID" value="NZ_FNCZ01000008.1"/>
</dbReference>
<dbReference type="SUPFAM" id="SSF48452">
    <property type="entry name" value="TPR-like"/>
    <property type="match status" value="1"/>
</dbReference>
<sequence>MNDIEGLFFEADKLLVDNKIIEGRDLLLEILMDYPDYGRAHNHLGWIYHYKLVDFVKAQKHYKLALKYEKNYYSTYTNYAYFLTDIKSYDAMLKFGEDTLKINGVDKGIIYNQMARAYELKFKLKEAYRYYKTAKMHSTAGNYIEEINASLQRIQGKMNFFQKISIIFK</sequence>
<proteinExistence type="predicted"/>
<dbReference type="EMBL" id="FNCZ01000008">
    <property type="protein sequence ID" value="SDI21193.1"/>
    <property type="molecule type" value="Genomic_DNA"/>
</dbReference>
<name>A0A1G8IQQ6_9FLAO</name>
<reference evidence="2" key="1">
    <citation type="submission" date="2016-10" db="EMBL/GenBank/DDBJ databases">
        <authorList>
            <person name="Varghese N."/>
            <person name="Submissions S."/>
        </authorList>
    </citation>
    <scope>NUCLEOTIDE SEQUENCE [LARGE SCALE GENOMIC DNA]</scope>
    <source>
        <strain evidence="2">DSM 15363</strain>
    </source>
</reference>
<evidence type="ECO:0000313" key="1">
    <source>
        <dbReference type="EMBL" id="SDI21193.1"/>
    </source>
</evidence>
<organism evidence="1 2">
    <name type="scientific">Winogradskyella thalassocola</name>
    <dbReference type="NCBI Taxonomy" id="262004"/>
    <lineage>
        <taxon>Bacteria</taxon>
        <taxon>Pseudomonadati</taxon>
        <taxon>Bacteroidota</taxon>
        <taxon>Flavobacteriia</taxon>
        <taxon>Flavobacteriales</taxon>
        <taxon>Flavobacteriaceae</taxon>
        <taxon>Winogradskyella</taxon>
    </lineage>
</organism>
<dbReference type="AlphaFoldDB" id="A0A1G8IQQ6"/>
<evidence type="ECO:0008006" key="3">
    <source>
        <dbReference type="Google" id="ProtNLM"/>
    </source>
</evidence>
<dbReference type="OrthoDB" id="791132at2"/>
<gene>
    <name evidence="1" type="ORF">SAMN04489796_10845</name>
</gene>
<accession>A0A1G8IQQ6</accession>
<dbReference type="Proteomes" id="UP000199492">
    <property type="component" value="Unassembled WGS sequence"/>
</dbReference>
<dbReference type="Gene3D" id="1.25.40.10">
    <property type="entry name" value="Tetratricopeptide repeat domain"/>
    <property type="match status" value="1"/>
</dbReference>